<evidence type="ECO:0000256" key="6">
    <source>
        <dbReference type="ARBA" id="ARBA00022692"/>
    </source>
</evidence>
<evidence type="ECO:0000256" key="11">
    <source>
        <dbReference type="SAM" id="Phobius"/>
    </source>
</evidence>
<gene>
    <name evidence="13" type="ORF">SAMN05216234_12918</name>
</gene>
<feature type="compositionally biased region" description="Basic residues" evidence="10">
    <location>
        <begin position="124"/>
        <end position="137"/>
    </location>
</feature>
<keyword evidence="14" id="KW-1185">Reference proteome</keyword>
<dbReference type="EMBL" id="FOXB01000029">
    <property type="protein sequence ID" value="SFP63015.1"/>
    <property type="molecule type" value="Genomic_DNA"/>
</dbReference>
<feature type="compositionally biased region" description="Basic residues" evidence="10">
    <location>
        <begin position="99"/>
        <end position="117"/>
    </location>
</feature>
<proteinExistence type="inferred from homology"/>
<evidence type="ECO:0000256" key="4">
    <source>
        <dbReference type="ARBA" id="ARBA00022475"/>
    </source>
</evidence>
<organism evidence="13 14">
    <name type="scientific">Hydrogenimonas thermophila</name>
    <dbReference type="NCBI Taxonomy" id="223786"/>
    <lineage>
        <taxon>Bacteria</taxon>
        <taxon>Pseudomonadati</taxon>
        <taxon>Campylobacterota</taxon>
        <taxon>Epsilonproteobacteria</taxon>
        <taxon>Campylobacterales</taxon>
        <taxon>Hydrogenimonadaceae</taxon>
        <taxon>Hydrogenimonas</taxon>
    </lineage>
</organism>
<keyword evidence="3" id="KW-0813">Transport</keyword>
<evidence type="ECO:0000256" key="10">
    <source>
        <dbReference type="SAM" id="MobiDB-lite"/>
    </source>
</evidence>
<dbReference type="Pfam" id="PF03544">
    <property type="entry name" value="TonB_C"/>
    <property type="match status" value="1"/>
</dbReference>
<dbReference type="PROSITE" id="PS52015">
    <property type="entry name" value="TONB_CTD"/>
    <property type="match status" value="1"/>
</dbReference>
<dbReference type="InterPro" id="IPR006260">
    <property type="entry name" value="TonB/TolA_C"/>
</dbReference>
<evidence type="ECO:0000256" key="1">
    <source>
        <dbReference type="ARBA" id="ARBA00004383"/>
    </source>
</evidence>
<evidence type="ECO:0000256" key="8">
    <source>
        <dbReference type="ARBA" id="ARBA00022989"/>
    </source>
</evidence>
<dbReference type="GO" id="GO:0015031">
    <property type="term" value="P:protein transport"/>
    <property type="evidence" value="ECO:0007669"/>
    <property type="project" value="UniProtKB-KW"/>
</dbReference>
<feature type="compositionally biased region" description="Basic residues" evidence="10">
    <location>
        <begin position="68"/>
        <end position="77"/>
    </location>
</feature>
<feature type="domain" description="TonB C-terminal" evidence="12">
    <location>
        <begin position="222"/>
        <end position="309"/>
    </location>
</feature>
<dbReference type="GO" id="GO:0098797">
    <property type="term" value="C:plasma membrane protein complex"/>
    <property type="evidence" value="ECO:0007669"/>
    <property type="project" value="TreeGrafter"/>
</dbReference>
<dbReference type="InterPro" id="IPR051045">
    <property type="entry name" value="TonB-dependent_transducer"/>
</dbReference>
<feature type="transmembrane region" description="Helical" evidence="11">
    <location>
        <begin position="6"/>
        <end position="27"/>
    </location>
</feature>
<keyword evidence="4" id="KW-1003">Cell membrane</keyword>
<dbReference type="InterPro" id="IPR037682">
    <property type="entry name" value="TonB_C"/>
</dbReference>
<protein>
    <submittedName>
        <fullName evidence="13">TonB family C-terminal domain-containing protein</fullName>
    </submittedName>
</protein>
<feature type="compositionally biased region" description="Polar residues" evidence="10">
    <location>
        <begin position="147"/>
        <end position="157"/>
    </location>
</feature>
<dbReference type="GO" id="GO:0055085">
    <property type="term" value="P:transmembrane transport"/>
    <property type="evidence" value="ECO:0007669"/>
    <property type="project" value="InterPro"/>
</dbReference>
<dbReference type="NCBIfam" id="TIGR01352">
    <property type="entry name" value="tonB_Cterm"/>
    <property type="match status" value="1"/>
</dbReference>
<dbReference type="SUPFAM" id="SSF74653">
    <property type="entry name" value="TolA/TonB C-terminal domain"/>
    <property type="match status" value="1"/>
</dbReference>
<evidence type="ECO:0000256" key="2">
    <source>
        <dbReference type="ARBA" id="ARBA00006555"/>
    </source>
</evidence>
<dbReference type="STRING" id="223786.SAMN05216234_12918"/>
<evidence type="ECO:0000256" key="5">
    <source>
        <dbReference type="ARBA" id="ARBA00022519"/>
    </source>
</evidence>
<dbReference type="Gene3D" id="3.30.1150.10">
    <property type="match status" value="1"/>
</dbReference>
<feature type="region of interest" description="Disordered" evidence="10">
    <location>
        <begin position="52"/>
        <end position="77"/>
    </location>
</feature>
<evidence type="ECO:0000256" key="3">
    <source>
        <dbReference type="ARBA" id="ARBA00022448"/>
    </source>
</evidence>
<evidence type="ECO:0000256" key="9">
    <source>
        <dbReference type="ARBA" id="ARBA00023136"/>
    </source>
</evidence>
<evidence type="ECO:0000313" key="14">
    <source>
        <dbReference type="Proteomes" id="UP000199227"/>
    </source>
</evidence>
<dbReference type="GO" id="GO:0031992">
    <property type="term" value="F:energy transducer activity"/>
    <property type="evidence" value="ECO:0007669"/>
    <property type="project" value="TreeGrafter"/>
</dbReference>
<keyword evidence="5" id="KW-0997">Cell inner membrane</keyword>
<feature type="region of interest" description="Disordered" evidence="10">
    <location>
        <begin position="90"/>
        <end position="161"/>
    </location>
</feature>
<dbReference type="AlphaFoldDB" id="A0A1I5RWV1"/>
<keyword evidence="6 11" id="KW-0812">Transmembrane</keyword>
<evidence type="ECO:0000256" key="7">
    <source>
        <dbReference type="ARBA" id="ARBA00022927"/>
    </source>
</evidence>
<keyword evidence="9 11" id="KW-0472">Membrane</keyword>
<comment type="similarity">
    <text evidence="2">Belongs to the TonB family.</text>
</comment>
<comment type="subcellular location">
    <subcellularLocation>
        <location evidence="1">Cell inner membrane</location>
        <topology evidence="1">Single-pass membrane protein</topology>
        <orientation evidence="1">Periplasmic side</orientation>
    </subcellularLocation>
</comment>
<dbReference type="PANTHER" id="PTHR33446">
    <property type="entry name" value="PROTEIN TONB-RELATED"/>
    <property type="match status" value="1"/>
</dbReference>
<feature type="compositionally biased region" description="Basic and acidic residues" evidence="10">
    <location>
        <begin position="53"/>
        <end position="65"/>
    </location>
</feature>
<keyword evidence="8 11" id="KW-1133">Transmembrane helix</keyword>
<keyword evidence="7" id="KW-0653">Protein transport</keyword>
<evidence type="ECO:0000313" key="13">
    <source>
        <dbReference type="EMBL" id="SFP63015.1"/>
    </source>
</evidence>
<sequence length="309" mass="35673">MNRRKFLTLLLSLFIHLLLFISLWILLPKEKKELNSSGAKRVQLNLSDFVIPKPEKPNQKAESLKSKTQTKPKPKKVKKKIIQNSKPNIQNLKKTPTIPKKKPTVKEKPKKSVKKIKQKELNKTKPKLLKKPTIKQKPKNEHKTFKETNSTSNIQHQTSKKDALSALAGALGAPAMEEPTPKPPSIDQINNSFSQREFYALYKDEFDHFSPDQKKFIKNNLARIQGITQHYLTVRGYPYFAGRMGQQGTNVVEFYLLPNGDITDLKIITPTGYEQLDQNSLDTIKAAYKDYPRPKEKTKIRFYIHYSIY</sequence>
<reference evidence="13 14" key="1">
    <citation type="submission" date="2016-10" db="EMBL/GenBank/DDBJ databases">
        <authorList>
            <person name="de Groot N.N."/>
        </authorList>
    </citation>
    <scope>NUCLEOTIDE SEQUENCE [LARGE SCALE GENOMIC DNA]</scope>
    <source>
        <strain evidence="13 14">EP1-55-1</strain>
    </source>
</reference>
<dbReference type="RefSeq" id="WP_245757048.1">
    <property type="nucleotide sequence ID" value="NZ_FOXB01000029.1"/>
</dbReference>
<dbReference type="Proteomes" id="UP000199227">
    <property type="component" value="Unassembled WGS sequence"/>
</dbReference>
<evidence type="ECO:0000259" key="12">
    <source>
        <dbReference type="PROSITE" id="PS52015"/>
    </source>
</evidence>
<dbReference type="PANTHER" id="PTHR33446:SF2">
    <property type="entry name" value="PROTEIN TONB"/>
    <property type="match status" value="1"/>
</dbReference>
<accession>A0A1I5RWV1</accession>
<name>A0A1I5RWV1_9BACT</name>